<evidence type="ECO:0000313" key="1">
    <source>
        <dbReference type="EMBL" id="ORY80273.1"/>
    </source>
</evidence>
<proteinExistence type="predicted"/>
<accession>A0A1Y2F8S6</accession>
<dbReference type="OrthoDB" id="9996895at2759"/>
<keyword evidence="2" id="KW-1185">Reference proteome</keyword>
<dbReference type="AlphaFoldDB" id="A0A1Y2F8S6"/>
<reference evidence="1 2" key="1">
    <citation type="submission" date="2016-07" db="EMBL/GenBank/DDBJ databases">
        <title>Pervasive Adenine N6-methylation of Active Genes in Fungi.</title>
        <authorList>
            <consortium name="DOE Joint Genome Institute"/>
            <person name="Mondo S.J."/>
            <person name="Dannebaum R.O."/>
            <person name="Kuo R.C."/>
            <person name="Labutti K."/>
            <person name="Haridas S."/>
            <person name="Kuo A."/>
            <person name="Salamov A."/>
            <person name="Ahrendt S.R."/>
            <person name="Lipzen A."/>
            <person name="Sullivan W."/>
            <person name="Andreopoulos W.B."/>
            <person name="Clum A."/>
            <person name="Lindquist E."/>
            <person name="Daum C."/>
            <person name="Ramamoorthy G.K."/>
            <person name="Gryganskyi A."/>
            <person name="Culley D."/>
            <person name="Magnuson J.K."/>
            <person name="James T.Y."/>
            <person name="O'Malley M.A."/>
            <person name="Stajich J.E."/>
            <person name="Spatafora J.W."/>
            <person name="Visel A."/>
            <person name="Grigoriev I.V."/>
        </authorList>
    </citation>
    <scope>NUCLEOTIDE SEQUENCE [LARGE SCALE GENOMIC DNA]</scope>
    <source>
        <strain evidence="1 2">62-1032</strain>
    </source>
</reference>
<name>A0A1Y2F8S6_9BASI</name>
<dbReference type="EMBL" id="MCGR01000025">
    <property type="protein sequence ID" value="ORY80273.1"/>
    <property type="molecule type" value="Genomic_DNA"/>
</dbReference>
<sequence length="270" mass="29067">MIPLDDLGLQLVEEGATTLPFLPFDAPSPDLAEPFLELVALNEGHILPRTAVTSLYTSTERTTSLPWLTRGAADPFPHPFPTTLEPAADLRQALAQLQFSCQWAVGDIAGGAGWSHDSGEEVTAWSVGTLPSMDEPKESHPAQARRLEGSKDGVDTAVATLEAVADSVSFADAYVSRRNAVLLEVSELSLSPRPPSARFVRSRASCLQDHEPTVSQTAGDEEISHPVLDAPLPNERQLAAFGREAEIAQVLSEYASSTFLKMPEQVDNAR</sequence>
<dbReference type="STRING" id="106004.A0A1Y2F8S6"/>
<organism evidence="1 2">
    <name type="scientific">Leucosporidium creatinivorum</name>
    <dbReference type="NCBI Taxonomy" id="106004"/>
    <lineage>
        <taxon>Eukaryota</taxon>
        <taxon>Fungi</taxon>
        <taxon>Dikarya</taxon>
        <taxon>Basidiomycota</taxon>
        <taxon>Pucciniomycotina</taxon>
        <taxon>Microbotryomycetes</taxon>
        <taxon>Leucosporidiales</taxon>
        <taxon>Leucosporidium</taxon>
    </lineage>
</organism>
<dbReference type="InParanoid" id="A0A1Y2F8S6"/>
<dbReference type="Proteomes" id="UP000193467">
    <property type="component" value="Unassembled WGS sequence"/>
</dbReference>
<comment type="caution">
    <text evidence="1">The sequence shown here is derived from an EMBL/GenBank/DDBJ whole genome shotgun (WGS) entry which is preliminary data.</text>
</comment>
<gene>
    <name evidence="1" type="ORF">BCR35DRAFT_92911</name>
</gene>
<evidence type="ECO:0000313" key="2">
    <source>
        <dbReference type="Proteomes" id="UP000193467"/>
    </source>
</evidence>
<protein>
    <submittedName>
        <fullName evidence="1">Uncharacterized protein</fullName>
    </submittedName>
</protein>